<dbReference type="AlphaFoldDB" id="A0A7K0EIG1"/>
<comment type="caution">
    <text evidence="1">The sequence shown here is derived from an EMBL/GenBank/DDBJ whole genome shotgun (WGS) entry which is preliminary data.</text>
</comment>
<sequence>MSNLTAQRDSLIAELNQAITAQAGQPITGPLPAQILRLLSRIQKVNQQLNADTQASVARILDAQDALAEKVFGEGQTGPELVAEINRVSESIEDFGQQLSLGAYYYAAA</sequence>
<name>A0A7K0EIG1_9BACT</name>
<gene>
    <name evidence="1" type="ORF">GJJ30_10105</name>
</gene>
<accession>A0A7K0EIG1</accession>
<organism evidence="1 2">
    <name type="scientific">Larkinella terrae</name>
    <dbReference type="NCBI Taxonomy" id="2025311"/>
    <lineage>
        <taxon>Bacteria</taxon>
        <taxon>Pseudomonadati</taxon>
        <taxon>Bacteroidota</taxon>
        <taxon>Cytophagia</taxon>
        <taxon>Cytophagales</taxon>
        <taxon>Spirosomataceae</taxon>
        <taxon>Larkinella</taxon>
    </lineage>
</organism>
<evidence type="ECO:0000313" key="2">
    <source>
        <dbReference type="Proteomes" id="UP000441754"/>
    </source>
</evidence>
<dbReference type="RefSeq" id="WP_154175029.1">
    <property type="nucleotide sequence ID" value="NZ_WJXZ01000005.1"/>
</dbReference>
<dbReference type="EMBL" id="WJXZ01000005">
    <property type="protein sequence ID" value="MRS61640.1"/>
    <property type="molecule type" value="Genomic_DNA"/>
</dbReference>
<proteinExistence type="predicted"/>
<reference evidence="1 2" key="1">
    <citation type="journal article" date="2018" name="Antonie Van Leeuwenhoek">
        <title>Larkinella terrae sp. nov., isolated from soil on Jeju Island, South Korea.</title>
        <authorList>
            <person name="Ten L.N."/>
            <person name="Jeon J."/>
            <person name="Park S.J."/>
            <person name="Park S."/>
            <person name="Lee S.Y."/>
            <person name="Kim M.K."/>
            <person name="Jung H.Y."/>
        </authorList>
    </citation>
    <scope>NUCLEOTIDE SEQUENCE [LARGE SCALE GENOMIC DNA]</scope>
    <source>
        <strain evidence="1 2">KCTC 52001</strain>
    </source>
</reference>
<protein>
    <submittedName>
        <fullName evidence="1">Uncharacterized protein</fullName>
    </submittedName>
</protein>
<evidence type="ECO:0000313" key="1">
    <source>
        <dbReference type="EMBL" id="MRS61640.1"/>
    </source>
</evidence>
<keyword evidence="2" id="KW-1185">Reference proteome</keyword>
<dbReference type="Proteomes" id="UP000441754">
    <property type="component" value="Unassembled WGS sequence"/>
</dbReference>